<dbReference type="Gene3D" id="3.90.470.20">
    <property type="entry name" value="4'-phosphopantetheinyl transferase domain"/>
    <property type="match status" value="2"/>
</dbReference>
<dbReference type="OrthoDB" id="190168at2"/>
<dbReference type="eggNOG" id="COG2091">
    <property type="taxonomic scope" value="Bacteria"/>
</dbReference>
<feature type="domain" description="4'-phosphopantetheinyl transferase" evidence="3">
    <location>
        <begin position="116"/>
        <end position="212"/>
    </location>
</feature>
<dbReference type="HOGENOM" id="CLU_057011_2_1_11"/>
<dbReference type="SUPFAM" id="SSF56214">
    <property type="entry name" value="4'-phosphopantetheinyl transferase"/>
    <property type="match status" value="2"/>
</dbReference>
<dbReference type="AlphaFoldDB" id="D3F7L6"/>
<dbReference type="GO" id="GO:0008897">
    <property type="term" value="F:holo-[acyl-carrier-protein] synthase activity"/>
    <property type="evidence" value="ECO:0007669"/>
    <property type="project" value="InterPro"/>
</dbReference>
<dbReference type="PANTHER" id="PTHR12215">
    <property type="entry name" value="PHOSPHOPANTETHEINE TRANSFERASE"/>
    <property type="match status" value="1"/>
</dbReference>
<comment type="similarity">
    <text evidence="1">Belongs to the P-Pant transferase superfamily. Gsp/Sfp/HetI/AcpT family.</text>
</comment>
<reference evidence="5 6" key="1">
    <citation type="journal article" date="2010" name="Stand. Genomic Sci.">
        <title>Complete genome sequence of Conexibacter woesei type strain (ID131577).</title>
        <authorList>
            <person name="Pukall R."/>
            <person name="Lapidus A."/>
            <person name="Glavina Del Rio T."/>
            <person name="Copeland A."/>
            <person name="Tice H."/>
            <person name="Cheng J.-F."/>
            <person name="Lucas S."/>
            <person name="Chen F."/>
            <person name="Nolan M."/>
            <person name="Bruce D."/>
            <person name="Goodwin L."/>
            <person name="Pitluck S."/>
            <person name="Mavromatis K."/>
            <person name="Ivanova N."/>
            <person name="Ovchinnikova G."/>
            <person name="Pati A."/>
            <person name="Chen A."/>
            <person name="Palaniappan K."/>
            <person name="Land M."/>
            <person name="Hauser L."/>
            <person name="Chang Y.-J."/>
            <person name="Jeffries C.D."/>
            <person name="Chain P."/>
            <person name="Meincke L."/>
            <person name="Sims D."/>
            <person name="Brettin T."/>
            <person name="Detter J.C."/>
            <person name="Rohde M."/>
            <person name="Goeker M."/>
            <person name="Bristow J."/>
            <person name="Eisen J.A."/>
            <person name="Markowitz V."/>
            <person name="Kyrpides N.C."/>
            <person name="Klenk H.-P."/>
            <person name="Hugenholtz P."/>
        </authorList>
    </citation>
    <scope>NUCLEOTIDE SEQUENCE [LARGE SCALE GENOMIC DNA]</scope>
    <source>
        <strain evidence="6">DSM 14684 / CIP 108061 / JCM 11494 / NBRC 100937 / ID131577</strain>
    </source>
</reference>
<keyword evidence="6" id="KW-1185">Reference proteome</keyword>
<evidence type="ECO:0000259" key="4">
    <source>
        <dbReference type="Pfam" id="PF22624"/>
    </source>
</evidence>
<evidence type="ECO:0000313" key="6">
    <source>
        <dbReference type="Proteomes" id="UP000008229"/>
    </source>
</evidence>
<dbReference type="PANTHER" id="PTHR12215:SF10">
    <property type="entry name" value="L-AMINOADIPATE-SEMIALDEHYDE DEHYDROGENASE-PHOSPHOPANTETHEINYL TRANSFERASE"/>
    <property type="match status" value="1"/>
</dbReference>
<evidence type="ECO:0000256" key="2">
    <source>
        <dbReference type="ARBA" id="ARBA00022679"/>
    </source>
</evidence>
<feature type="domain" description="4'-phosphopantetheinyl transferase N-terminal" evidence="4">
    <location>
        <begin position="16"/>
        <end position="111"/>
    </location>
</feature>
<reference evidence="6" key="2">
    <citation type="submission" date="2010-01" db="EMBL/GenBank/DDBJ databases">
        <title>The complete genome of Conexibacter woesei DSM 14684.</title>
        <authorList>
            <consortium name="US DOE Joint Genome Institute (JGI-PGF)"/>
            <person name="Lucas S."/>
            <person name="Copeland A."/>
            <person name="Lapidus A."/>
            <person name="Glavina del Rio T."/>
            <person name="Dalin E."/>
            <person name="Tice H."/>
            <person name="Bruce D."/>
            <person name="Goodwin L."/>
            <person name="Pitluck S."/>
            <person name="Kyrpides N."/>
            <person name="Mavromatis K."/>
            <person name="Ivanova N."/>
            <person name="Mikhailova N."/>
            <person name="Chertkov O."/>
            <person name="Brettin T."/>
            <person name="Detter J.C."/>
            <person name="Han C."/>
            <person name="Larimer F."/>
            <person name="Land M."/>
            <person name="Hauser L."/>
            <person name="Markowitz V."/>
            <person name="Cheng J.-F."/>
            <person name="Hugenholtz P."/>
            <person name="Woyke T."/>
            <person name="Wu D."/>
            <person name="Pukall R."/>
            <person name="Steenblock K."/>
            <person name="Schneider S."/>
            <person name="Klenk H.-P."/>
            <person name="Eisen J.A."/>
        </authorList>
    </citation>
    <scope>NUCLEOTIDE SEQUENCE [LARGE SCALE GENOMIC DNA]</scope>
    <source>
        <strain evidence="6">DSM 14684 / CIP 108061 / JCM 11494 / NBRC 100937 / ID131577</strain>
    </source>
</reference>
<name>D3F7L6_CONWI</name>
<dbReference type="InterPro" id="IPR008278">
    <property type="entry name" value="4-PPantetheinyl_Trfase_dom"/>
</dbReference>
<dbReference type="InterPro" id="IPR037143">
    <property type="entry name" value="4-PPantetheinyl_Trfase_dom_sf"/>
</dbReference>
<dbReference type="STRING" id="469383.Cwoe_2455"/>
<dbReference type="GO" id="GO:0000287">
    <property type="term" value="F:magnesium ion binding"/>
    <property type="evidence" value="ECO:0007669"/>
    <property type="project" value="InterPro"/>
</dbReference>
<dbReference type="Proteomes" id="UP000008229">
    <property type="component" value="Chromosome"/>
</dbReference>
<organism evidence="5 6">
    <name type="scientific">Conexibacter woesei (strain DSM 14684 / CCUG 47730 / CIP 108061 / JCM 11494 / NBRC 100937 / ID131577)</name>
    <dbReference type="NCBI Taxonomy" id="469383"/>
    <lineage>
        <taxon>Bacteria</taxon>
        <taxon>Bacillati</taxon>
        <taxon>Actinomycetota</taxon>
        <taxon>Thermoleophilia</taxon>
        <taxon>Solirubrobacterales</taxon>
        <taxon>Conexibacteraceae</taxon>
        <taxon>Conexibacter</taxon>
    </lineage>
</organism>
<dbReference type="GO" id="GO:0005829">
    <property type="term" value="C:cytosol"/>
    <property type="evidence" value="ECO:0007669"/>
    <property type="project" value="TreeGrafter"/>
</dbReference>
<proteinExistence type="inferred from homology"/>
<evidence type="ECO:0000256" key="1">
    <source>
        <dbReference type="ARBA" id="ARBA00010990"/>
    </source>
</evidence>
<dbReference type="KEGG" id="cwo:Cwoe_2455"/>
<dbReference type="InterPro" id="IPR050559">
    <property type="entry name" value="P-Pant_transferase_sf"/>
</dbReference>
<evidence type="ECO:0000313" key="5">
    <source>
        <dbReference type="EMBL" id="ADB50878.1"/>
    </source>
</evidence>
<protein>
    <submittedName>
        <fullName evidence="5">4'-phosphopantetheinyl transferase</fullName>
    </submittedName>
</protein>
<sequence>MESLHRRGGVAVCDVHWARVDRAHAALAGLLDDDERARRERFSRDADRSRFTVAAALLRVVAGELIGCDPRAVAIDRTCVRCGAQHGRPRIAGGALEASVSHSGDYAAVAVTRAGPVGVDVERIRPLDHGALADDVCAPQERDAVTGLSAFHVLWTRKESALKATGAGLTLPLEEVVVTAPTEPPRLLALPGEQAPAARMADLSPAAGYAAAATVLTAAPVAFRQQRADARLADL</sequence>
<dbReference type="GO" id="GO:0019878">
    <property type="term" value="P:lysine biosynthetic process via aminoadipic acid"/>
    <property type="evidence" value="ECO:0007669"/>
    <property type="project" value="TreeGrafter"/>
</dbReference>
<keyword evidence="2 5" id="KW-0808">Transferase</keyword>
<dbReference type="EMBL" id="CP001854">
    <property type="protein sequence ID" value="ADB50878.1"/>
    <property type="molecule type" value="Genomic_DNA"/>
</dbReference>
<dbReference type="RefSeq" id="WP_012933929.1">
    <property type="nucleotide sequence ID" value="NC_013739.1"/>
</dbReference>
<dbReference type="Pfam" id="PF22624">
    <property type="entry name" value="AASDHPPT_N"/>
    <property type="match status" value="1"/>
</dbReference>
<evidence type="ECO:0000259" key="3">
    <source>
        <dbReference type="Pfam" id="PF01648"/>
    </source>
</evidence>
<dbReference type="InterPro" id="IPR055066">
    <property type="entry name" value="AASDHPPT_N"/>
</dbReference>
<dbReference type="Pfam" id="PF01648">
    <property type="entry name" value="ACPS"/>
    <property type="match status" value="1"/>
</dbReference>
<accession>D3F7L6</accession>
<gene>
    <name evidence="5" type="ordered locus">Cwoe_2455</name>
</gene>